<dbReference type="InterPro" id="IPR011701">
    <property type="entry name" value="MFS"/>
</dbReference>
<feature type="transmembrane region" description="Helical" evidence="8">
    <location>
        <begin position="162"/>
        <end position="184"/>
    </location>
</feature>
<keyword evidence="6 8" id="KW-1133">Transmembrane helix</keyword>
<sequence length="391" mass="42347">MKNVQKQVPSLLIIIVLVGFPQISESIFTPALPALSNALNVTAKTGQLTMSSYFVAFAIGVLFWGGYSDHVGRRKAMLGGLIVYLIGNIGLHFAPNFAILIFFRLVQSFGASAGSVVTQSIMRESYTGARGAKVFANVGAALALSPAIGPLLGGIAQTYFGYRSVFSILIAIAVSLIFYTFLGLPETNHNINSSESAPSAKSITLRLLTDKNVWVYCLLISGINGLLFSFYAEAPFIFINHFHTSSVQYGVLGVVIALSSILGSITINRLVTRFSPTKITKLGLLIALIGSLLLVGAGFADNIILFIICIFVLFYGVYVTLPMALNLALVGYEEVIGVASGIFSFIYYLVISFFTYLMSVLHTGWIGVLPLYFLGITGLMTVSYFLRFRHE</sequence>
<dbReference type="Gene3D" id="1.20.1720.10">
    <property type="entry name" value="Multidrug resistance protein D"/>
    <property type="match status" value="1"/>
</dbReference>
<evidence type="ECO:0000313" key="11">
    <source>
        <dbReference type="Proteomes" id="UP000051859"/>
    </source>
</evidence>
<keyword evidence="7 8" id="KW-0472">Membrane</keyword>
<dbReference type="STRING" id="331679.IV81_GL000588"/>
<feature type="transmembrane region" description="Helical" evidence="8">
    <location>
        <begin position="335"/>
        <end position="358"/>
    </location>
</feature>
<dbReference type="InterPro" id="IPR036259">
    <property type="entry name" value="MFS_trans_sf"/>
</dbReference>
<comment type="similarity">
    <text evidence="2 8">Belongs to the major facilitator superfamily. Bcr/CmlA family.</text>
</comment>
<evidence type="ECO:0000256" key="5">
    <source>
        <dbReference type="ARBA" id="ARBA00022692"/>
    </source>
</evidence>
<evidence type="ECO:0000256" key="6">
    <source>
        <dbReference type="ARBA" id="ARBA00022989"/>
    </source>
</evidence>
<dbReference type="PANTHER" id="PTHR43124:SF3">
    <property type="entry name" value="CHLORAMPHENICOL EFFLUX PUMP RV0191"/>
    <property type="match status" value="1"/>
</dbReference>
<evidence type="ECO:0000313" key="10">
    <source>
        <dbReference type="EMBL" id="KRN93389.1"/>
    </source>
</evidence>
<evidence type="ECO:0000256" key="4">
    <source>
        <dbReference type="ARBA" id="ARBA00022475"/>
    </source>
</evidence>
<evidence type="ECO:0000256" key="8">
    <source>
        <dbReference type="RuleBase" id="RU365088"/>
    </source>
</evidence>
<dbReference type="PANTHER" id="PTHR43124">
    <property type="entry name" value="PURINE EFFLUX PUMP PBUE"/>
    <property type="match status" value="1"/>
</dbReference>
<dbReference type="SUPFAM" id="SSF103473">
    <property type="entry name" value="MFS general substrate transporter"/>
    <property type="match status" value="1"/>
</dbReference>
<feature type="transmembrane region" description="Helical" evidence="8">
    <location>
        <begin position="303"/>
        <end position="328"/>
    </location>
</feature>
<dbReference type="EMBL" id="JQBX01000016">
    <property type="protein sequence ID" value="KRN93389.1"/>
    <property type="molecule type" value="Genomic_DNA"/>
</dbReference>
<name>A0A0R2L3H9_9LACO</name>
<dbReference type="Pfam" id="PF07690">
    <property type="entry name" value="MFS_1"/>
    <property type="match status" value="1"/>
</dbReference>
<dbReference type="GO" id="GO:0005886">
    <property type="term" value="C:plasma membrane"/>
    <property type="evidence" value="ECO:0007669"/>
    <property type="project" value="UniProtKB-SubCell"/>
</dbReference>
<keyword evidence="11" id="KW-1185">Reference proteome</keyword>
<feature type="transmembrane region" description="Helical" evidence="8">
    <location>
        <begin position="247"/>
        <end position="267"/>
    </location>
</feature>
<evidence type="ECO:0000256" key="1">
    <source>
        <dbReference type="ARBA" id="ARBA00004651"/>
    </source>
</evidence>
<protein>
    <recommendedName>
        <fullName evidence="8">Bcr/CflA family efflux transporter</fullName>
    </recommendedName>
</protein>
<evidence type="ECO:0000256" key="7">
    <source>
        <dbReference type="ARBA" id="ARBA00023136"/>
    </source>
</evidence>
<gene>
    <name evidence="10" type="ORF">IV81_GL000588</name>
</gene>
<keyword evidence="3 8" id="KW-0813">Transport</keyword>
<comment type="subcellular location">
    <subcellularLocation>
        <location evidence="1 8">Cell membrane</location>
        <topology evidence="1 8">Multi-pass membrane protein</topology>
    </subcellularLocation>
</comment>
<organism evidence="10 11">
    <name type="scientific">Pediococcus stilesii</name>
    <dbReference type="NCBI Taxonomy" id="331679"/>
    <lineage>
        <taxon>Bacteria</taxon>
        <taxon>Bacillati</taxon>
        <taxon>Bacillota</taxon>
        <taxon>Bacilli</taxon>
        <taxon>Lactobacillales</taxon>
        <taxon>Lactobacillaceae</taxon>
        <taxon>Pediococcus</taxon>
    </lineage>
</organism>
<dbReference type="CDD" id="cd17320">
    <property type="entry name" value="MFS_MdfA_MDR_like"/>
    <property type="match status" value="1"/>
</dbReference>
<dbReference type="RefSeq" id="WP_057803821.1">
    <property type="nucleotide sequence ID" value="NZ_JQBX01000016.1"/>
</dbReference>
<dbReference type="PRINTS" id="PR01036">
    <property type="entry name" value="TCRTETB"/>
</dbReference>
<keyword evidence="4 8" id="KW-1003">Cell membrane</keyword>
<dbReference type="GO" id="GO:1990961">
    <property type="term" value="P:xenobiotic detoxification by transmembrane export across the plasma membrane"/>
    <property type="evidence" value="ECO:0007669"/>
    <property type="project" value="InterPro"/>
</dbReference>
<comment type="caution">
    <text evidence="10">The sequence shown here is derived from an EMBL/GenBank/DDBJ whole genome shotgun (WGS) entry which is preliminary data.</text>
</comment>
<feature type="transmembrane region" description="Helical" evidence="8">
    <location>
        <begin position="48"/>
        <end position="67"/>
    </location>
</feature>
<dbReference type="PROSITE" id="PS50850">
    <property type="entry name" value="MFS"/>
    <property type="match status" value="1"/>
</dbReference>
<accession>A0A0R2L3H9</accession>
<comment type="caution">
    <text evidence="8">Lacks conserved residue(s) required for the propagation of feature annotation.</text>
</comment>
<evidence type="ECO:0000259" key="9">
    <source>
        <dbReference type="PROSITE" id="PS50850"/>
    </source>
</evidence>
<dbReference type="PATRIC" id="fig|331679.3.peg.595"/>
<dbReference type="GO" id="GO:0042910">
    <property type="term" value="F:xenobiotic transmembrane transporter activity"/>
    <property type="evidence" value="ECO:0007669"/>
    <property type="project" value="InterPro"/>
</dbReference>
<feature type="transmembrane region" description="Helical" evidence="8">
    <location>
        <begin position="213"/>
        <end position="232"/>
    </location>
</feature>
<feature type="transmembrane region" description="Helical" evidence="8">
    <location>
        <begin position="364"/>
        <end position="386"/>
    </location>
</feature>
<evidence type="ECO:0000256" key="2">
    <source>
        <dbReference type="ARBA" id="ARBA00006236"/>
    </source>
</evidence>
<dbReference type="Proteomes" id="UP000051859">
    <property type="component" value="Unassembled WGS sequence"/>
</dbReference>
<feature type="transmembrane region" description="Helical" evidence="8">
    <location>
        <begin position="76"/>
        <end position="95"/>
    </location>
</feature>
<feature type="transmembrane region" description="Helical" evidence="8">
    <location>
        <begin position="279"/>
        <end position="297"/>
    </location>
</feature>
<proteinExistence type="inferred from homology"/>
<dbReference type="AlphaFoldDB" id="A0A0R2L3H9"/>
<feature type="domain" description="Major facilitator superfamily (MFS) profile" evidence="9">
    <location>
        <begin position="10"/>
        <end position="391"/>
    </location>
</feature>
<keyword evidence="5 8" id="KW-0812">Transmembrane</keyword>
<reference evidence="10 11" key="1">
    <citation type="journal article" date="2015" name="Genome Announc.">
        <title>Expanding the biotechnology potential of lactobacilli through comparative genomics of 213 strains and associated genera.</title>
        <authorList>
            <person name="Sun Z."/>
            <person name="Harris H.M."/>
            <person name="McCann A."/>
            <person name="Guo C."/>
            <person name="Argimon S."/>
            <person name="Zhang W."/>
            <person name="Yang X."/>
            <person name="Jeffery I.B."/>
            <person name="Cooney J.C."/>
            <person name="Kagawa T.F."/>
            <person name="Liu W."/>
            <person name="Song Y."/>
            <person name="Salvetti E."/>
            <person name="Wrobel A."/>
            <person name="Rasinkangas P."/>
            <person name="Parkhill J."/>
            <person name="Rea M.C."/>
            <person name="O'Sullivan O."/>
            <person name="Ritari J."/>
            <person name="Douillard F.P."/>
            <person name="Paul Ross R."/>
            <person name="Yang R."/>
            <person name="Briner A.E."/>
            <person name="Felis G.E."/>
            <person name="de Vos W.M."/>
            <person name="Barrangou R."/>
            <person name="Klaenhammer T.R."/>
            <person name="Caufield P.W."/>
            <person name="Cui Y."/>
            <person name="Zhang H."/>
            <person name="O'Toole P.W."/>
        </authorList>
    </citation>
    <scope>NUCLEOTIDE SEQUENCE [LARGE SCALE GENOMIC DNA]</scope>
    <source>
        <strain evidence="10 11">DSM 18001</strain>
    </source>
</reference>
<dbReference type="NCBIfam" id="TIGR00710">
    <property type="entry name" value="efflux_Bcr_CflA"/>
    <property type="match status" value="1"/>
</dbReference>
<dbReference type="InterPro" id="IPR004812">
    <property type="entry name" value="Efflux_drug-R_Bcr/CmlA"/>
</dbReference>
<dbReference type="InterPro" id="IPR050189">
    <property type="entry name" value="MFS_Efflux_Transporters"/>
</dbReference>
<dbReference type="InterPro" id="IPR020846">
    <property type="entry name" value="MFS_dom"/>
</dbReference>
<evidence type="ECO:0000256" key="3">
    <source>
        <dbReference type="ARBA" id="ARBA00022448"/>
    </source>
</evidence>